<dbReference type="EMBL" id="PQIB02000010">
    <property type="protein sequence ID" value="RLM93170.1"/>
    <property type="molecule type" value="Genomic_DNA"/>
</dbReference>
<dbReference type="PANTHER" id="PTHR23272">
    <property type="entry name" value="BED FINGER-RELATED"/>
    <property type="match status" value="1"/>
</dbReference>
<dbReference type="GO" id="GO:0046983">
    <property type="term" value="F:protein dimerization activity"/>
    <property type="evidence" value="ECO:0007669"/>
    <property type="project" value="InterPro"/>
</dbReference>
<dbReference type="AlphaFoldDB" id="A0A3L6R1V6"/>
<dbReference type="InterPro" id="IPR008906">
    <property type="entry name" value="HATC_C_dom"/>
</dbReference>
<evidence type="ECO:0000259" key="1">
    <source>
        <dbReference type="Pfam" id="PF05699"/>
    </source>
</evidence>
<keyword evidence="3" id="KW-1185">Reference proteome</keyword>
<gene>
    <name evidence="2" type="ORF">C2845_PM08G09650</name>
</gene>
<feature type="domain" description="HAT C-terminal dimerisation" evidence="1">
    <location>
        <begin position="53"/>
        <end position="98"/>
    </location>
</feature>
<organism evidence="2 3">
    <name type="scientific">Panicum miliaceum</name>
    <name type="common">Proso millet</name>
    <name type="synonym">Broomcorn millet</name>
    <dbReference type="NCBI Taxonomy" id="4540"/>
    <lineage>
        <taxon>Eukaryota</taxon>
        <taxon>Viridiplantae</taxon>
        <taxon>Streptophyta</taxon>
        <taxon>Embryophyta</taxon>
        <taxon>Tracheophyta</taxon>
        <taxon>Spermatophyta</taxon>
        <taxon>Magnoliopsida</taxon>
        <taxon>Liliopsida</taxon>
        <taxon>Poales</taxon>
        <taxon>Poaceae</taxon>
        <taxon>PACMAD clade</taxon>
        <taxon>Panicoideae</taxon>
        <taxon>Panicodae</taxon>
        <taxon>Paniceae</taxon>
        <taxon>Panicinae</taxon>
        <taxon>Panicum</taxon>
        <taxon>Panicum sect. Panicum</taxon>
    </lineage>
</organism>
<dbReference type="Proteomes" id="UP000275267">
    <property type="component" value="Unassembled WGS sequence"/>
</dbReference>
<dbReference type="InterPro" id="IPR012337">
    <property type="entry name" value="RNaseH-like_sf"/>
</dbReference>
<dbReference type="Pfam" id="PF05699">
    <property type="entry name" value="Dimer_Tnp_hAT"/>
    <property type="match status" value="1"/>
</dbReference>
<name>A0A3L6R1V6_PANMI</name>
<evidence type="ECO:0000313" key="3">
    <source>
        <dbReference type="Proteomes" id="UP000275267"/>
    </source>
</evidence>
<sequence>MSNNIQGQVAQTLGHMLVKSPLWAHRLSGKRKIEAEFDRYKSQARVARSPKSDLDIYLEEKIENDTEGFDVLAWWKSKSENFLVLPAMAIPLSTVSSELLSVVGEEFLETIEAH</sequence>
<dbReference type="PANTHER" id="PTHR23272:SF181">
    <property type="entry name" value="OS01G0802400 PROTEIN"/>
    <property type="match status" value="1"/>
</dbReference>
<accession>A0A3L6R1V6</accession>
<comment type="caution">
    <text evidence="2">The sequence shown here is derived from an EMBL/GenBank/DDBJ whole genome shotgun (WGS) entry which is preliminary data.</text>
</comment>
<dbReference type="SUPFAM" id="SSF53098">
    <property type="entry name" value="Ribonuclease H-like"/>
    <property type="match status" value="1"/>
</dbReference>
<proteinExistence type="predicted"/>
<protein>
    <recommendedName>
        <fullName evidence="1">HAT C-terminal dimerisation domain-containing protein</fullName>
    </recommendedName>
</protein>
<evidence type="ECO:0000313" key="2">
    <source>
        <dbReference type="EMBL" id="RLM93170.1"/>
    </source>
</evidence>
<dbReference type="OrthoDB" id="693366at2759"/>
<reference evidence="3" key="1">
    <citation type="journal article" date="2019" name="Nat. Commun.">
        <title>The genome of broomcorn millet.</title>
        <authorList>
            <person name="Zou C."/>
            <person name="Miki D."/>
            <person name="Li D."/>
            <person name="Tang Q."/>
            <person name="Xiao L."/>
            <person name="Rajput S."/>
            <person name="Deng P."/>
            <person name="Jia W."/>
            <person name="Huang R."/>
            <person name="Zhang M."/>
            <person name="Sun Y."/>
            <person name="Hu J."/>
            <person name="Fu X."/>
            <person name="Schnable P.S."/>
            <person name="Li F."/>
            <person name="Zhang H."/>
            <person name="Feng B."/>
            <person name="Zhu X."/>
            <person name="Liu R."/>
            <person name="Schnable J.C."/>
            <person name="Zhu J.-K."/>
            <person name="Zhang H."/>
        </authorList>
    </citation>
    <scope>NUCLEOTIDE SEQUENCE [LARGE SCALE GENOMIC DNA]</scope>
</reference>